<dbReference type="PANTHER" id="PTHR11766:SF0">
    <property type="entry name" value="TYROSINE--TRNA LIGASE, MITOCHONDRIAL"/>
    <property type="match status" value="1"/>
</dbReference>
<keyword evidence="8 11" id="KW-0030">Aminoacyl-tRNA synthetase</keyword>
<keyword evidence="15" id="KW-1185">Reference proteome</keyword>
<feature type="short sequence motif" description="'HIGH' region" evidence="11">
    <location>
        <begin position="53"/>
        <end position="62"/>
    </location>
</feature>
<dbReference type="Pfam" id="PF00579">
    <property type="entry name" value="tRNA-synt_1b"/>
    <property type="match status" value="1"/>
</dbReference>
<dbReference type="PATRIC" id="fig|1263870.3.peg.809"/>
<dbReference type="FunFam" id="3.40.50.620:FF:000008">
    <property type="entry name" value="Tyrosine--tRNA ligase"/>
    <property type="match status" value="1"/>
</dbReference>
<dbReference type="OrthoDB" id="9804243at2"/>
<keyword evidence="5 11" id="KW-0067">ATP-binding</keyword>
<evidence type="ECO:0000256" key="7">
    <source>
        <dbReference type="ARBA" id="ARBA00022917"/>
    </source>
</evidence>
<feature type="binding site" evidence="11">
    <location>
        <position position="253"/>
    </location>
    <ligand>
        <name>ATP</name>
        <dbReference type="ChEBI" id="CHEBI:30616"/>
    </ligand>
</feature>
<evidence type="ECO:0000256" key="4">
    <source>
        <dbReference type="ARBA" id="ARBA00022741"/>
    </source>
</evidence>
<keyword evidence="3 11" id="KW-0436">Ligase</keyword>
<dbReference type="InterPro" id="IPR024107">
    <property type="entry name" value="Tyr-tRNA-ligase_bac_1"/>
</dbReference>
<dbReference type="AlphaFoldDB" id="M5U940"/>
<comment type="subcellular location">
    <subcellularLocation>
        <location evidence="1 11">Cytoplasm</location>
    </subcellularLocation>
</comment>
<comment type="subunit">
    <text evidence="11">Homodimer.</text>
</comment>
<evidence type="ECO:0000313" key="15">
    <source>
        <dbReference type="Proteomes" id="UP000011885"/>
    </source>
</evidence>
<dbReference type="PROSITE" id="PS50889">
    <property type="entry name" value="S4"/>
    <property type="match status" value="1"/>
</dbReference>
<feature type="domain" description="Tyrosine--tRNA ligase SYY-like C-terminal" evidence="13">
    <location>
        <begin position="355"/>
        <end position="441"/>
    </location>
</feature>
<keyword evidence="7 11" id="KW-0648">Protein biosynthesis</keyword>
<feature type="short sequence motif" description="'KMSKS' region" evidence="11">
    <location>
        <begin position="250"/>
        <end position="254"/>
    </location>
</feature>
<comment type="caution">
    <text evidence="14">The sequence shown here is derived from an EMBL/GenBank/DDBJ whole genome shotgun (WGS) entry which is preliminary data.</text>
</comment>
<feature type="binding site" evidence="11">
    <location>
        <position position="194"/>
    </location>
    <ligand>
        <name>L-tyrosine</name>
        <dbReference type="ChEBI" id="CHEBI:58315"/>
    </ligand>
</feature>
<dbReference type="EC" id="6.1.1.1" evidence="11"/>
<dbReference type="GO" id="GO:0042803">
    <property type="term" value="F:protein homodimerization activity"/>
    <property type="evidence" value="ECO:0007669"/>
    <property type="project" value="UniProtKB-ARBA"/>
</dbReference>
<dbReference type="InterPro" id="IPR002307">
    <property type="entry name" value="Tyr-tRNA-ligase"/>
</dbReference>
<evidence type="ECO:0000256" key="8">
    <source>
        <dbReference type="ARBA" id="ARBA00023146"/>
    </source>
</evidence>
<dbReference type="Gene3D" id="3.40.50.620">
    <property type="entry name" value="HUPs"/>
    <property type="match status" value="1"/>
</dbReference>
<dbReference type="FunFam" id="1.10.240.10:FF:000001">
    <property type="entry name" value="Tyrosine--tRNA ligase"/>
    <property type="match status" value="1"/>
</dbReference>
<evidence type="ECO:0000256" key="10">
    <source>
        <dbReference type="ARBA" id="ARBA00060965"/>
    </source>
</evidence>
<evidence type="ECO:0000256" key="5">
    <source>
        <dbReference type="ARBA" id="ARBA00022840"/>
    </source>
</evidence>
<name>M5U940_9BACT</name>
<evidence type="ECO:0000256" key="9">
    <source>
        <dbReference type="ARBA" id="ARBA00048248"/>
    </source>
</evidence>
<dbReference type="Gene3D" id="1.10.240.10">
    <property type="entry name" value="Tyrosyl-Transfer RNA Synthetase"/>
    <property type="match status" value="1"/>
</dbReference>
<dbReference type="SUPFAM" id="SSF52374">
    <property type="entry name" value="Nucleotidylyl transferase"/>
    <property type="match status" value="1"/>
</dbReference>
<dbReference type="InterPro" id="IPR036986">
    <property type="entry name" value="S4_RNA-bd_sf"/>
</dbReference>
<dbReference type="EMBL" id="ANOH01000065">
    <property type="protein sequence ID" value="EMI57784.1"/>
    <property type="molecule type" value="Genomic_DNA"/>
</dbReference>
<keyword evidence="4 11" id="KW-0547">Nucleotide-binding</keyword>
<dbReference type="RefSeq" id="WP_008674495.1">
    <property type="nucleotide sequence ID" value="NZ_ANOH01000065.1"/>
</dbReference>
<dbReference type="FunFam" id="3.10.290.10:FF:000014">
    <property type="entry name" value="Tyrosine--tRNA ligase"/>
    <property type="match status" value="1"/>
</dbReference>
<dbReference type="GO" id="GO:0005524">
    <property type="term" value="F:ATP binding"/>
    <property type="evidence" value="ECO:0007669"/>
    <property type="project" value="UniProtKB-UniRule"/>
</dbReference>
<evidence type="ECO:0000313" key="14">
    <source>
        <dbReference type="EMBL" id="EMI57784.1"/>
    </source>
</evidence>
<dbReference type="PANTHER" id="PTHR11766">
    <property type="entry name" value="TYROSYL-TRNA SYNTHETASE"/>
    <property type="match status" value="1"/>
</dbReference>
<evidence type="ECO:0000259" key="13">
    <source>
        <dbReference type="Pfam" id="PF22421"/>
    </source>
</evidence>
<dbReference type="GO" id="GO:0006437">
    <property type="term" value="P:tyrosyl-tRNA aminoacylation"/>
    <property type="evidence" value="ECO:0007669"/>
    <property type="project" value="UniProtKB-UniRule"/>
</dbReference>
<evidence type="ECO:0000256" key="12">
    <source>
        <dbReference type="PROSITE-ProRule" id="PRU00182"/>
    </source>
</evidence>
<organism evidence="14 15">
    <name type="scientific">Rhodopirellula sallentina SM41</name>
    <dbReference type="NCBI Taxonomy" id="1263870"/>
    <lineage>
        <taxon>Bacteria</taxon>
        <taxon>Pseudomonadati</taxon>
        <taxon>Planctomycetota</taxon>
        <taxon>Planctomycetia</taxon>
        <taxon>Pirellulales</taxon>
        <taxon>Pirellulaceae</taxon>
        <taxon>Rhodopirellula</taxon>
    </lineage>
</organism>
<dbReference type="Gene3D" id="3.10.290.10">
    <property type="entry name" value="RNA-binding S4 domain"/>
    <property type="match status" value="1"/>
</dbReference>
<dbReference type="InterPro" id="IPR014729">
    <property type="entry name" value="Rossmann-like_a/b/a_fold"/>
</dbReference>
<dbReference type="InterPro" id="IPR002305">
    <property type="entry name" value="aa-tRNA-synth_Ic"/>
</dbReference>
<feature type="binding site" evidence="11">
    <location>
        <position position="190"/>
    </location>
    <ligand>
        <name>L-tyrosine</name>
        <dbReference type="ChEBI" id="CHEBI:58315"/>
    </ligand>
</feature>
<dbReference type="InterPro" id="IPR024088">
    <property type="entry name" value="Tyr-tRNA-ligase_bac-type"/>
</dbReference>
<dbReference type="GO" id="GO:0004831">
    <property type="term" value="F:tyrosine-tRNA ligase activity"/>
    <property type="evidence" value="ECO:0007669"/>
    <property type="project" value="UniProtKB-UniRule"/>
</dbReference>
<evidence type="ECO:0000256" key="2">
    <source>
        <dbReference type="ARBA" id="ARBA00022490"/>
    </source>
</evidence>
<dbReference type="PRINTS" id="PR01040">
    <property type="entry name" value="TRNASYNTHTYR"/>
</dbReference>
<evidence type="ECO:0000256" key="3">
    <source>
        <dbReference type="ARBA" id="ARBA00022598"/>
    </source>
</evidence>
<evidence type="ECO:0000256" key="6">
    <source>
        <dbReference type="ARBA" id="ARBA00022884"/>
    </source>
</evidence>
<comment type="catalytic activity">
    <reaction evidence="9 11">
        <text>tRNA(Tyr) + L-tyrosine + ATP = L-tyrosyl-tRNA(Tyr) + AMP + diphosphate + H(+)</text>
        <dbReference type="Rhea" id="RHEA:10220"/>
        <dbReference type="Rhea" id="RHEA-COMP:9706"/>
        <dbReference type="Rhea" id="RHEA-COMP:9707"/>
        <dbReference type="ChEBI" id="CHEBI:15378"/>
        <dbReference type="ChEBI" id="CHEBI:30616"/>
        <dbReference type="ChEBI" id="CHEBI:33019"/>
        <dbReference type="ChEBI" id="CHEBI:58315"/>
        <dbReference type="ChEBI" id="CHEBI:78442"/>
        <dbReference type="ChEBI" id="CHEBI:78536"/>
        <dbReference type="ChEBI" id="CHEBI:456215"/>
        <dbReference type="EC" id="6.1.1.1"/>
    </reaction>
</comment>
<comment type="function">
    <text evidence="11">Catalyzes the attachment of tyrosine to tRNA(Tyr) in a two-step reaction: tyrosine is first activated by ATP to form Tyr-AMP and then transferred to the acceptor end of tRNA(Tyr).</text>
</comment>
<sequence>MSQSPSTNATPPAIVDLLGELRWRGLLNQTTDEEGLEKLLSSGMQTIYIGFDPTATSLHVGGMMQLMMLRRFQRAGHRPIALVGGATGMIGDPSGKSEERNLLSAEQLQKNVDGVAAQMRRFLSFDGEDGFEGENGALLLNNFDWMKGYSYLEFLRDVGKNFPVGTMMGKESVRSRLNSEAGLSYTEFSYMLLQAYDFVHLSREHGCRIQGGGSDQWGNITAGIDLGRRMTGEQLFGLTAPLLTTSDGRKMGKTENGAVWLDPERTSPYAFYQYWVNVADDDVMRCIAQLTEIEKDEYDELAERTEKSPGERAAQKRLAQWITTLVHGEEGVESAQRATQILFGGELGNTTDSQLREIFADVPSCNITQDQIDGDGLWIVEALQLVKLCSSGGEARRSVKENSIYLNNNRVTDEQKRITASDFDGRSVVVLRRGKRKYALLKLVAGTAN</sequence>
<dbReference type="HAMAP" id="MF_02006">
    <property type="entry name" value="Tyr_tRNA_synth_type1"/>
    <property type="match status" value="1"/>
</dbReference>
<feature type="binding site" evidence="11">
    <location>
        <position position="48"/>
    </location>
    <ligand>
        <name>L-tyrosine</name>
        <dbReference type="ChEBI" id="CHEBI:58315"/>
    </ligand>
</feature>
<reference evidence="14 15" key="1">
    <citation type="journal article" date="2013" name="Mar. Genomics">
        <title>Expression of sulfatases in Rhodopirellula baltica and the diversity of sulfatases in the genus Rhodopirellula.</title>
        <authorList>
            <person name="Wegner C.E."/>
            <person name="Richter-Heitmann T."/>
            <person name="Klindworth A."/>
            <person name="Klockow C."/>
            <person name="Richter M."/>
            <person name="Achstetter T."/>
            <person name="Glockner F.O."/>
            <person name="Harder J."/>
        </authorList>
    </citation>
    <scope>NUCLEOTIDE SEQUENCE [LARGE SCALE GENOMIC DNA]</scope>
    <source>
        <strain evidence="14 15">SM41</strain>
    </source>
</reference>
<evidence type="ECO:0000256" key="11">
    <source>
        <dbReference type="HAMAP-Rule" id="MF_02006"/>
    </source>
</evidence>
<keyword evidence="2 11" id="KW-0963">Cytoplasm</keyword>
<dbReference type="NCBIfam" id="TIGR00234">
    <property type="entry name" value="tyrS"/>
    <property type="match status" value="1"/>
</dbReference>
<gene>
    <name evidence="11" type="primary">tyrS</name>
    <name evidence="14" type="ORF">RSSM_00743</name>
</gene>
<dbReference type="GO" id="GO:0003723">
    <property type="term" value="F:RNA binding"/>
    <property type="evidence" value="ECO:0007669"/>
    <property type="project" value="UniProtKB-KW"/>
</dbReference>
<proteinExistence type="inferred from homology"/>
<dbReference type="InterPro" id="IPR054608">
    <property type="entry name" value="SYY-like_C"/>
</dbReference>
<dbReference type="Proteomes" id="UP000011885">
    <property type="component" value="Unassembled WGS sequence"/>
</dbReference>
<dbReference type="GO" id="GO:0005829">
    <property type="term" value="C:cytosol"/>
    <property type="evidence" value="ECO:0007669"/>
    <property type="project" value="TreeGrafter"/>
</dbReference>
<dbReference type="CDD" id="cd00805">
    <property type="entry name" value="TyrRS_core"/>
    <property type="match status" value="1"/>
</dbReference>
<comment type="similarity">
    <text evidence="10 11">Belongs to the class-I aminoacyl-tRNA synthetase family. TyrS type 1 subfamily.</text>
</comment>
<accession>M5U940</accession>
<keyword evidence="6 12" id="KW-0694">RNA-binding</keyword>
<dbReference type="SUPFAM" id="SSF55174">
    <property type="entry name" value="Alpha-L RNA-binding motif"/>
    <property type="match status" value="1"/>
</dbReference>
<dbReference type="Pfam" id="PF22421">
    <property type="entry name" value="SYY_C-terminal"/>
    <property type="match status" value="1"/>
</dbReference>
<protein>
    <recommendedName>
        <fullName evidence="11">Tyrosine--tRNA ligase</fullName>
        <ecNumber evidence="11">6.1.1.1</ecNumber>
    </recommendedName>
    <alternativeName>
        <fullName evidence="11">Tyrosyl-tRNA synthetase</fullName>
        <shortName evidence="11">TyrRS</shortName>
    </alternativeName>
</protein>
<evidence type="ECO:0000256" key="1">
    <source>
        <dbReference type="ARBA" id="ARBA00004496"/>
    </source>
</evidence>